<proteinExistence type="inferred from homology"/>
<accession>A0ABU3K7C6</accession>
<keyword evidence="2" id="KW-0663">Pyridoxal phosphate</keyword>
<feature type="domain" description="Aminotransferase class V" evidence="5">
    <location>
        <begin position="20"/>
        <end position="340"/>
    </location>
</feature>
<dbReference type="Gene3D" id="3.40.640.10">
    <property type="entry name" value="Type I PLP-dependent aspartate aminotransferase-like (Major domain)"/>
    <property type="match status" value="1"/>
</dbReference>
<keyword evidence="7" id="KW-1185">Reference proteome</keyword>
<organism evidence="6 7">
    <name type="scientific">Candidatus Nitronereus thalassa</name>
    <dbReference type="NCBI Taxonomy" id="3020898"/>
    <lineage>
        <taxon>Bacteria</taxon>
        <taxon>Pseudomonadati</taxon>
        <taxon>Nitrospirota</taxon>
        <taxon>Nitrospiria</taxon>
        <taxon>Nitrospirales</taxon>
        <taxon>Nitrospiraceae</taxon>
        <taxon>Candidatus Nitronereus</taxon>
    </lineage>
</organism>
<comment type="cofactor">
    <cofactor evidence="1 4">
        <name>pyridoxal 5'-phosphate</name>
        <dbReference type="ChEBI" id="CHEBI:597326"/>
    </cofactor>
</comment>
<evidence type="ECO:0000256" key="1">
    <source>
        <dbReference type="ARBA" id="ARBA00001933"/>
    </source>
</evidence>
<reference evidence="6 7" key="1">
    <citation type="journal article" date="2023" name="ISME J.">
        <title>Cultivation and genomic characterization of novel and ubiquitous marine nitrite-oxidizing bacteria from the Nitrospirales.</title>
        <authorList>
            <person name="Mueller A.J."/>
            <person name="Daebeler A."/>
            <person name="Herbold C.W."/>
            <person name="Kirkegaard R.H."/>
            <person name="Daims H."/>
        </authorList>
    </citation>
    <scope>NUCLEOTIDE SEQUENCE [LARGE SCALE GENOMIC DNA]</scope>
    <source>
        <strain evidence="6 7">EB</strain>
    </source>
</reference>
<dbReference type="InterPro" id="IPR015422">
    <property type="entry name" value="PyrdxlP-dep_Trfase_small"/>
</dbReference>
<dbReference type="PANTHER" id="PTHR43586:SF4">
    <property type="entry name" value="ISOPENICILLIN N EPIMERASE"/>
    <property type="match status" value="1"/>
</dbReference>
<protein>
    <submittedName>
        <fullName evidence="6">Aminotransferase class V-fold PLP-dependent enzyme</fullName>
    </submittedName>
</protein>
<dbReference type="RefSeq" id="WP_313832631.1">
    <property type="nucleotide sequence ID" value="NZ_JAQOUE010000001.1"/>
</dbReference>
<dbReference type="InterPro" id="IPR020578">
    <property type="entry name" value="Aminotrans_V_PyrdxlP_BS"/>
</dbReference>
<dbReference type="GO" id="GO:0008483">
    <property type="term" value="F:transaminase activity"/>
    <property type="evidence" value="ECO:0007669"/>
    <property type="project" value="UniProtKB-KW"/>
</dbReference>
<comment type="caution">
    <text evidence="6">The sequence shown here is derived from an EMBL/GenBank/DDBJ whole genome shotgun (WGS) entry which is preliminary data.</text>
</comment>
<dbReference type="SUPFAM" id="SSF53383">
    <property type="entry name" value="PLP-dependent transferases"/>
    <property type="match status" value="1"/>
</dbReference>
<keyword evidence="6" id="KW-0032">Aminotransferase</keyword>
<dbReference type="InterPro" id="IPR000192">
    <property type="entry name" value="Aminotrans_V_dom"/>
</dbReference>
<dbReference type="EMBL" id="JAQOUE010000001">
    <property type="protein sequence ID" value="MDT7042253.1"/>
    <property type="molecule type" value="Genomic_DNA"/>
</dbReference>
<name>A0ABU3K7C6_9BACT</name>
<comment type="similarity">
    <text evidence="3">Belongs to the class-V pyridoxal-phosphate-dependent aminotransferase family.</text>
</comment>
<dbReference type="Proteomes" id="UP001250932">
    <property type="component" value="Unassembled WGS sequence"/>
</dbReference>
<sequence length="378" mass="41588">MGEERYPIAKISEHWPVMIYLNYAALSPTRPEAEQAVTNTLAEFKHYLYSDAGIQWYLGKVLECRQQVSKLLNVTDPSTIAFVSNASTAHYIATRSLQWNPGDAILTSTHENPSITRQFKALAHRGVRIQEVNPSSPDELLCSMSQALDQHPFKAIILSHVSHVDGRIFPIQAISSLARKHGVRLFIDGAQAVGHIPIDLSQLEYDVYFFTGHKWCAGPLGTGAMIVNPRFLQGHSTLPVQVNVGETPQVNQFEIGTQNIGLIAGLAKACDSKYQEGVGTERLKKFRQQAKDLLGKRPGNKVIEWSGPQAPGILTIQGQPGLDHQRLVAQLAAKAGIIVKPFVGYPPDIMPAIRLSWAAMMNAQDFHRGIEGFAKSLG</sequence>
<dbReference type="Pfam" id="PF00266">
    <property type="entry name" value="Aminotran_5"/>
    <property type="match status" value="1"/>
</dbReference>
<dbReference type="PROSITE" id="PS00595">
    <property type="entry name" value="AA_TRANSFER_CLASS_5"/>
    <property type="match status" value="1"/>
</dbReference>
<evidence type="ECO:0000256" key="4">
    <source>
        <dbReference type="RuleBase" id="RU004504"/>
    </source>
</evidence>
<evidence type="ECO:0000259" key="5">
    <source>
        <dbReference type="Pfam" id="PF00266"/>
    </source>
</evidence>
<evidence type="ECO:0000256" key="2">
    <source>
        <dbReference type="ARBA" id="ARBA00022898"/>
    </source>
</evidence>
<evidence type="ECO:0000256" key="3">
    <source>
        <dbReference type="RuleBase" id="RU004075"/>
    </source>
</evidence>
<dbReference type="InterPro" id="IPR015421">
    <property type="entry name" value="PyrdxlP-dep_Trfase_major"/>
</dbReference>
<keyword evidence="6" id="KW-0808">Transferase</keyword>
<evidence type="ECO:0000313" key="6">
    <source>
        <dbReference type="EMBL" id="MDT7042253.1"/>
    </source>
</evidence>
<dbReference type="Gene3D" id="3.90.1150.10">
    <property type="entry name" value="Aspartate Aminotransferase, domain 1"/>
    <property type="match status" value="1"/>
</dbReference>
<evidence type="ECO:0000313" key="7">
    <source>
        <dbReference type="Proteomes" id="UP001250932"/>
    </source>
</evidence>
<gene>
    <name evidence="6" type="ORF">PPG34_07805</name>
</gene>
<dbReference type="PANTHER" id="PTHR43586">
    <property type="entry name" value="CYSTEINE DESULFURASE"/>
    <property type="match status" value="1"/>
</dbReference>
<dbReference type="InterPro" id="IPR015424">
    <property type="entry name" value="PyrdxlP-dep_Trfase"/>
</dbReference>